<feature type="domain" description="HTH lysR-type" evidence="5">
    <location>
        <begin position="1"/>
        <end position="58"/>
    </location>
</feature>
<dbReference type="EMBL" id="JAQLGM010000021">
    <property type="protein sequence ID" value="MDB2000524.1"/>
    <property type="molecule type" value="Genomic_DNA"/>
</dbReference>
<dbReference type="Gene3D" id="1.10.10.10">
    <property type="entry name" value="Winged helix-like DNA-binding domain superfamily/Winged helix DNA-binding domain"/>
    <property type="match status" value="1"/>
</dbReference>
<dbReference type="InterPro" id="IPR000847">
    <property type="entry name" value="LysR_HTH_N"/>
</dbReference>
<evidence type="ECO:0000259" key="5">
    <source>
        <dbReference type="PROSITE" id="PS50931"/>
    </source>
</evidence>
<dbReference type="InterPro" id="IPR036390">
    <property type="entry name" value="WH_DNA-bd_sf"/>
</dbReference>
<dbReference type="SUPFAM" id="SSF46785">
    <property type="entry name" value="Winged helix' DNA-binding domain"/>
    <property type="match status" value="1"/>
</dbReference>
<reference evidence="6" key="1">
    <citation type="submission" date="2023-01" db="EMBL/GenBank/DDBJ databases">
        <title>Human gut microbiome strain richness.</title>
        <authorList>
            <person name="Chen-Liaw A."/>
        </authorList>
    </citation>
    <scope>NUCLEOTIDE SEQUENCE</scope>
    <source>
        <strain evidence="6">B1_m1001713B170214d0_201011</strain>
    </source>
</reference>
<comment type="similarity">
    <text evidence="1">Belongs to the LysR transcriptional regulatory family.</text>
</comment>
<dbReference type="InterPro" id="IPR005119">
    <property type="entry name" value="LysR_subst-bd"/>
</dbReference>
<dbReference type="CDD" id="cd05466">
    <property type="entry name" value="PBP2_LTTR_substrate"/>
    <property type="match status" value="1"/>
</dbReference>
<dbReference type="RefSeq" id="WP_003498376.1">
    <property type="nucleotide sequence ID" value="NZ_BAABZD010000005.1"/>
</dbReference>
<comment type="caution">
    <text evidence="6">The sequence shown here is derived from an EMBL/GenBank/DDBJ whole genome shotgun (WGS) entry which is preliminary data.</text>
</comment>
<dbReference type="Pfam" id="PF00126">
    <property type="entry name" value="HTH_1"/>
    <property type="match status" value="1"/>
</dbReference>
<keyword evidence="4" id="KW-0804">Transcription</keyword>
<dbReference type="Pfam" id="PF03466">
    <property type="entry name" value="LysR_substrate"/>
    <property type="match status" value="1"/>
</dbReference>
<protein>
    <submittedName>
        <fullName evidence="6">LysR family transcriptional regulator</fullName>
    </submittedName>
</protein>
<evidence type="ECO:0000256" key="2">
    <source>
        <dbReference type="ARBA" id="ARBA00023015"/>
    </source>
</evidence>
<sequence>MTIREMTILLEVAKYNNMSAASRTLYISQSTVSQTILDIEKAYNVKLFERLSKKLVITEQGKIFIDYSKKIIGLYTEMEEAIKNSLGKVIRIGTTLITISSILNEIWSDYHYHCPDVKTKMIVDDNYILKNKLLNGEIDFVLTEEIFDHEYLVCSKIAEDDFVFIYNEHSEFCNRSSISLKDLSEHPLIMREKGNSTREYFEHALAARGYKFQLKEVYRNIDSIKFEVNNSKAYSIMAKKLFINDVKLKNLRYCTISDMELKRYFYIVYHKDTFLPPHFKKFIRVCHSIWNNQTAD</sequence>
<name>A0AAW6AZB6_CLOSY</name>
<dbReference type="PANTHER" id="PTHR30126">
    <property type="entry name" value="HTH-TYPE TRANSCRIPTIONAL REGULATOR"/>
    <property type="match status" value="1"/>
</dbReference>
<proteinExistence type="inferred from homology"/>
<organism evidence="6 7">
    <name type="scientific">Clostridium symbiosum</name>
    <name type="common">Bacteroides symbiosus</name>
    <dbReference type="NCBI Taxonomy" id="1512"/>
    <lineage>
        <taxon>Bacteria</taxon>
        <taxon>Bacillati</taxon>
        <taxon>Bacillota</taxon>
        <taxon>Clostridia</taxon>
        <taxon>Lachnospirales</taxon>
        <taxon>Lachnospiraceae</taxon>
        <taxon>Otoolea</taxon>
    </lineage>
</organism>
<keyword evidence="3" id="KW-0238">DNA-binding</keyword>
<evidence type="ECO:0000313" key="6">
    <source>
        <dbReference type="EMBL" id="MDB2000524.1"/>
    </source>
</evidence>
<evidence type="ECO:0000313" key="7">
    <source>
        <dbReference type="Proteomes" id="UP001300871"/>
    </source>
</evidence>
<dbReference type="AlphaFoldDB" id="A0AAW6AZB6"/>
<dbReference type="SUPFAM" id="SSF53850">
    <property type="entry name" value="Periplasmic binding protein-like II"/>
    <property type="match status" value="1"/>
</dbReference>
<dbReference type="InterPro" id="IPR036388">
    <property type="entry name" value="WH-like_DNA-bd_sf"/>
</dbReference>
<dbReference type="Proteomes" id="UP001300871">
    <property type="component" value="Unassembled WGS sequence"/>
</dbReference>
<accession>A0AAW6AZB6</accession>
<dbReference type="PROSITE" id="PS50931">
    <property type="entry name" value="HTH_LYSR"/>
    <property type="match status" value="1"/>
</dbReference>
<evidence type="ECO:0000256" key="1">
    <source>
        <dbReference type="ARBA" id="ARBA00009437"/>
    </source>
</evidence>
<gene>
    <name evidence="6" type="ORF">PM006_09970</name>
</gene>
<keyword evidence="2" id="KW-0805">Transcription regulation</keyword>
<evidence type="ECO:0000256" key="3">
    <source>
        <dbReference type="ARBA" id="ARBA00023125"/>
    </source>
</evidence>
<dbReference type="GO" id="GO:0003700">
    <property type="term" value="F:DNA-binding transcription factor activity"/>
    <property type="evidence" value="ECO:0007669"/>
    <property type="project" value="InterPro"/>
</dbReference>
<evidence type="ECO:0000256" key="4">
    <source>
        <dbReference type="ARBA" id="ARBA00023163"/>
    </source>
</evidence>
<dbReference type="PANTHER" id="PTHR30126:SF39">
    <property type="entry name" value="HTH-TYPE TRANSCRIPTIONAL REGULATOR CYSL"/>
    <property type="match status" value="1"/>
</dbReference>
<dbReference type="Gene3D" id="3.40.190.290">
    <property type="match status" value="1"/>
</dbReference>
<dbReference type="GO" id="GO:0000976">
    <property type="term" value="F:transcription cis-regulatory region binding"/>
    <property type="evidence" value="ECO:0007669"/>
    <property type="project" value="TreeGrafter"/>
</dbReference>